<protein>
    <submittedName>
        <fullName evidence="2">Uncharacterized protein</fullName>
    </submittedName>
</protein>
<dbReference type="AlphaFoldDB" id="A0A1E7EY75"/>
<name>A0A1E7EY75_9STRA</name>
<feature type="region of interest" description="Disordered" evidence="1">
    <location>
        <begin position="95"/>
        <end position="123"/>
    </location>
</feature>
<dbReference type="EMBL" id="KV784369">
    <property type="protein sequence ID" value="OEU10970.1"/>
    <property type="molecule type" value="Genomic_DNA"/>
</dbReference>
<organism evidence="2 3">
    <name type="scientific">Fragilariopsis cylindrus CCMP1102</name>
    <dbReference type="NCBI Taxonomy" id="635003"/>
    <lineage>
        <taxon>Eukaryota</taxon>
        <taxon>Sar</taxon>
        <taxon>Stramenopiles</taxon>
        <taxon>Ochrophyta</taxon>
        <taxon>Bacillariophyta</taxon>
        <taxon>Bacillariophyceae</taxon>
        <taxon>Bacillariophycidae</taxon>
        <taxon>Bacillariales</taxon>
        <taxon>Bacillariaceae</taxon>
        <taxon>Fragilariopsis</taxon>
    </lineage>
</organism>
<feature type="region of interest" description="Disordered" evidence="1">
    <location>
        <begin position="193"/>
        <end position="236"/>
    </location>
</feature>
<evidence type="ECO:0000313" key="2">
    <source>
        <dbReference type="EMBL" id="OEU10970.1"/>
    </source>
</evidence>
<proteinExistence type="predicted"/>
<feature type="compositionally biased region" description="Acidic residues" evidence="1">
    <location>
        <begin position="223"/>
        <end position="236"/>
    </location>
</feature>
<gene>
    <name evidence="2" type="ORF">FRACYDRAFT_246071</name>
</gene>
<dbReference type="InParanoid" id="A0A1E7EY75"/>
<feature type="compositionally biased region" description="Acidic residues" evidence="1">
    <location>
        <begin position="102"/>
        <end position="112"/>
    </location>
</feature>
<keyword evidence="3" id="KW-1185">Reference proteome</keyword>
<accession>A0A1E7EY75</accession>
<sequence>MRTKLPTRLDYPKGSPDYSIHYDIVDIILGGVTKVATWWCQPKRTTELQAMKSDIVDNGGTKLSSRFINMISLRDLIYQEAEYEAECFLNKCSKESSSVNNDDNDDDDDESVDTTAAVDDGNTIHEEEDDFLLSDLLLCPNGAAIIADAEMIEQRHNFLSNHQPQYHRHIDDGDNDNYYEHRQVRLLPQQVISPPTHTVGRYHQEQQEQHYKRKKKHLYNNDSNDDDASINGDDDA</sequence>
<dbReference type="KEGG" id="fcy:FRACYDRAFT_246071"/>
<reference evidence="2 3" key="1">
    <citation type="submission" date="2016-09" db="EMBL/GenBank/DDBJ databases">
        <title>Extensive genetic diversity and differential bi-allelic expression allows diatom success in the polar Southern Ocean.</title>
        <authorList>
            <consortium name="DOE Joint Genome Institute"/>
            <person name="Mock T."/>
            <person name="Otillar R.P."/>
            <person name="Strauss J."/>
            <person name="Dupont C."/>
            <person name="Frickenhaus S."/>
            <person name="Maumus F."/>
            <person name="Mcmullan M."/>
            <person name="Sanges R."/>
            <person name="Schmutz J."/>
            <person name="Toseland A."/>
            <person name="Valas R."/>
            <person name="Veluchamy A."/>
            <person name="Ward B.J."/>
            <person name="Allen A."/>
            <person name="Barry K."/>
            <person name="Falciatore A."/>
            <person name="Ferrante M."/>
            <person name="Fortunato A.E."/>
            <person name="Gloeckner G."/>
            <person name="Gruber A."/>
            <person name="Hipkin R."/>
            <person name="Janech M."/>
            <person name="Kroth P."/>
            <person name="Leese F."/>
            <person name="Lindquist E."/>
            <person name="Lyon B.R."/>
            <person name="Martin J."/>
            <person name="Mayer C."/>
            <person name="Parker M."/>
            <person name="Quesneville H."/>
            <person name="Raymond J."/>
            <person name="Uhlig C."/>
            <person name="Valentin K.U."/>
            <person name="Worden A.Z."/>
            <person name="Armbrust E.V."/>
            <person name="Bowler C."/>
            <person name="Green B."/>
            <person name="Moulton V."/>
            <person name="Van Oosterhout C."/>
            <person name="Grigoriev I."/>
        </authorList>
    </citation>
    <scope>NUCLEOTIDE SEQUENCE [LARGE SCALE GENOMIC DNA]</scope>
    <source>
        <strain evidence="2 3">CCMP1102</strain>
    </source>
</reference>
<dbReference type="Proteomes" id="UP000095751">
    <property type="component" value="Unassembled WGS sequence"/>
</dbReference>
<evidence type="ECO:0000256" key="1">
    <source>
        <dbReference type="SAM" id="MobiDB-lite"/>
    </source>
</evidence>
<evidence type="ECO:0000313" key="3">
    <source>
        <dbReference type="Proteomes" id="UP000095751"/>
    </source>
</evidence>